<keyword evidence="2" id="KW-1185">Reference proteome</keyword>
<accession>A0A6A1UUZ1</accession>
<proteinExistence type="predicted"/>
<reference evidence="1 2" key="1">
    <citation type="journal article" date="2019" name="Plant Biotechnol. J.">
        <title>The red bayberry genome and genetic basis of sex determination.</title>
        <authorList>
            <person name="Jia H.M."/>
            <person name="Jia H.J."/>
            <person name="Cai Q.L."/>
            <person name="Wang Y."/>
            <person name="Zhao H.B."/>
            <person name="Yang W.F."/>
            <person name="Wang G.Y."/>
            <person name="Li Y.H."/>
            <person name="Zhan D.L."/>
            <person name="Shen Y.T."/>
            <person name="Niu Q.F."/>
            <person name="Chang L."/>
            <person name="Qiu J."/>
            <person name="Zhao L."/>
            <person name="Xie H.B."/>
            <person name="Fu W.Y."/>
            <person name="Jin J."/>
            <person name="Li X.W."/>
            <person name="Jiao Y."/>
            <person name="Zhou C.C."/>
            <person name="Tu T."/>
            <person name="Chai C.Y."/>
            <person name="Gao J.L."/>
            <person name="Fan L.J."/>
            <person name="van de Weg E."/>
            <person name="Wang J.Y."/>
            <person name="Gao Z.S."/>
        </authorList>
    </citation>
    <scope>NUCLEOTIDE SEQUENCE [LARGE SCALE GENOMIC DNA]</scope>
    <source>
        <tissue evidence="1">Leaves</tissue>
    </source>
</reference>
<organism evidence="1 2">
    <name type="scientific">Morella rubra</name>
    <name type="common">Chinese bayberry</name>
    <dbReference type="NCBI Taxonomy" id="262757"/>
    <lineage>
        <taxon>Eukaryota</taxon>
        <taxon>Viridiplantae</taxon>
        <taxon>Streptophyta</taxon>
        <taxon>Embryophyta</taxon>
        <taxon>Tracheophyta</taxon>
        <taxon>Spermatophyta</taxon>
        <taxon>Magnoliopsida</taxon>
        <taxon>eudicotyledons</taxon>
        <taxon>Gunneridae</taxon>
        <taxon>Pentapetalae</taxon>
        <taxon>rosids</taxon>
        <taxon>fabids</taxon>
        <taxon>Fagales</taxon>
        <taxon>Myricaceae</taxon>
        <taxon>Morella</taxon>
    </lineage>
</organism>
<dbReference type="Proteomes" id="UP000516437">
    <property type="component" value="Chromosome 8"/>
</dbReference>
<dbReference type="GO" id="GO:0005759">
    <property type="term" value="C:mitochondrial matrix"/>
    <property type="evidence" value="ECO:0007669"/>
    <property type="project" value="InterPro"/>
</dbReference>
<gene>
    <name evidence="1" type="ORF">CJ030_MR8G007385</name>
</gene>
<name>A0A6A1UUZ1_9ROSI</name>
<sequence length="144" mass="16776">MVEDRPGQQWITMRSRFEDNENIKIEATMFDGCVSVPRPEADSYGEDVRLHLSLLVDISRGDGCDELEFLCSAWPDSLEVHNVYMLKRDRMRAMPYLRPDFRYYTYRHGTCNSMANISFVFFFLSLPRFTKIVRGLKSISSTGL</sequence>
<evidence type="ECO:0000313" key="2">
    <source>
        <dbReference type="Proteomes" id="UP000516437"/>
    </source>
</evidence>
<dbReference type="PANTHER" id="PTHR10826">
    <property type="entry name" value="COMPLEMENT COMPONENT 1"/>
    <property type="match status" value="1"/>
</dbReference>
<dbReference type="PANTHER" id="PTHR10826:SF14">
    <property type="entry name" value="MITOCHONDRIAL GLYCOPROTEIN FAMILY PROTEIN"/>
    <property type="match status" value="1"/>
</dbReference>
<dbReference type="EMBL" id="RXIC02000026">
    <property type="protein sequence ID" value="KAB1203507.1"/>
    <property type="molecule type" value="Genomic_DNA"/>
</dbReference>
<protein>
    <submittedName>
        <fullName evidence="1">Uncharacterized protein</fullName>
    </submittedName>
</protein>
<comment type="caution">
    <text evidence="1">The sequence shown here is derived from an EMBL/GenBank/DDBJ whole genome shotgun (WGS) entry which is preliminary data.</text>
</comment>
<dbReference type="OrthoDB" id="278212at2759"/>
<dbReference type="Gene3D" id="3.10.280.10">
    <property type="entry name" value="Mitochondrial glycoprotein"/>
    <property type="match status" value="1"/>
</dbReference>
<dbReference type="AlphaFoldDB" id="A0A6A1UUZ1"/>
<dbReference type="SUPFAM" id="SSF54529">
    <property type="entry name" value="Mitochondrial glycoprotein MAM33-like"/>
    <property type="match status" value="1"/>
</dbReference>
<dbReference type="InterPro" id="IPR036561">
    <property type="entry name" value="MAM33_sf"/>
</dbReference>
<evidence type="ECO:0000313" key="1">
    <source>
        <dbReference type="EMBL" id="KAB1203507.1"/>
    </source>
</evidence>
<dbReference type="InterPro" id="IPR003428">
    <property type="entry name" value="MAM33"/>
</dbReference>